<dbReference type="GO" id="GO:0048156">
    <property type="term" value="F:tau protein binding"/>
    <property type="evidence" value="ECO:0007669"/>
    <property type="project" value="TreeGrafter"/>
</dbReference>
<dbReference type="InterPro" id="IPR035471">
    <property type="entry name" value="Amphiphysin-2_SH3"/>
</dbReference>
<evidence type="ECO:0000259" key="8">
    <source>
        <dbReference type="PROSITE" id="PS51021"/>
    </source>
</evidence>
<reference evidence="9 10" key="1">
    <citation type="journal article" date="2020" name="Nature">
        <title>Six reference-quality genomes reveal evolution of bat adaptations.</title>
        <authorList>
            <person name="Jebb D."/>
            <person name="Huang Z."/>
            <person name="Pippel M."/>
            <person name="Hughes G.M."/>
            <person name="Lavrichenko K."/>
            <person name="Devanna P."/>
            <person name="Winkler S."/>
            <person name="Jermiin L.S."/>
            <person name="Skirmuntt E.C."/>
            <person name="Katzourakis A."/>
            <person name="Burkitt-Gray L."/>
            <person name="Ray D.A."/>
            <person name="Sullivan K.A.M."/>
            <person name="Roscito J.G."/>
            <person name="Kirilenko B.M."/>
            <person name="Davalos L.M."/>
            <person name="Corthals A.P."/>
            <person name="Power M.L."/>
            <person name="Jones G."/>
            <person name="Ransome R.D."/>
            <person name="Dechmann D.K.N."/>
            <person name="Locatelli A.G."/>
            <person name="Puechmaille S.J."/>
            <person name="Fedrigo O."/>
            <person name="Jarvis E.D."/>
            <person name="Hiller M."/>
            <person name="Vernes S.C."/>
            <person name="Myers E.W."/>
            <person name="Teeling E.C."/>
        </authorList>
    </citation>
    <scope>NUCLEOTIDE SEQUENCE [LARGE SCALE GENOMIC DNA]</scope>
    <source>
        <strain evidence="9">MPipKuh1</strain>
        <tissue evidence="9">Flight muscle</tissue>
    </source>
</reference>
<gene>
    <name evidence="9" type="ORF">mPipKuh1_001460</name>
</gene>
<dbReference type="EMBL" id="JACAGB010000066">
    <property type="protein sequence ID" value="KAF6277286.1"/>
    <property type="molecule type" value="Genomic_DNA"/>
</dbReference>
<dbReference type="InterPro" id="IPR036028">
    <property type="entry name" value="SH3-like_dom_sf"/>
</dbReference>
<dbReference type="CDD" id="cd12139">
    <property type="entry name" value="SH3_Bin1"/>
    <property type="match status" value="1"/>
</dbReference>
<dbReference type="PRINTS" id="PR01251">
    <property type="entry name" value="AMPHIPHYSIN"/>
</dbReference>
<dbReference type="GO" id="GO:0005543">
    <property type="term" value="F:phospholipid binding"/>
    <property type="evidence" value="ECO:0007669"/>
    <property type="project" value="TreeGrafter"/>
</dbReference>
<comment type="subcellular location">
    <subcellularLocation>
        <location evidence="1">Cytoplasm</location>
    </subcellularLocation>
</comment>
<feature type="domain" description="SH3" evidence="7">
    <location>
        <begin position="360"/>
        <end position="433"/>
    </location>
</feature>
<dbReference type="InterPro" id="IPR003005">
    <property type="entry name" value="Amphiphysin"/>
</dbReference>
<evidence type="ECO:0000313" key="9">
    <source>
        <dbReference type="EMBL" id="KAF6277286.1"/>
    </source>
</evidence>
<dbReference type="Gene3D" id="2.30.30.40">
    <property type="entry name" value="SH3 Domains"/>
    <property type="match status" value="1"/>
</dbReference>
<dbReference type="FunFam" id="1.20.1270.60:FF:000007">
    <property type="entry name" value="Bridging integrator 1, isoform CRA_e"/>
    <property type="match status" value="1"/>
</dbReference>
<sequence length="433" mass="47514">MAEMGSKGVTAGKFASNMQKKLTRAQEKVLQKLGKADETKDEQFEQCVQNFNKQLNEGTRLQKDLRTYLASVKAMHEASKKLNECLQEVYEPDWPGRDEASKIAENNDLLWMDYHQKLVDQALLTMDTYLGQFPDIKSRIAKRGRKLVDYDSARHHYESLQTAKKKDEAKIAKAEEELVKAQKVFEEMNVDLQEELPSLWNSRVGFYVNTFQSIAGLEENFHREMSKLNQSLNDVLGGLEKQHGSNTFTVKAQPSDGAPAKENKSPSPPPDGSPAATAEARANHEPEPAGAAAPGPALPKSPSQPAEASEAAGGTQEPGDTAAGEAASNSLPAVVVETFSAVNGAVEGSGGGARVDLPPGFMFKVQAQHDYAATDTDELQLKAGDVVLVIPFQNPEEQDEGWLMGVKESDWNQHKELDKCQGVFPENFTERVQ</sequence>
<accession>A0A7J7RMC3</accession>
<feature type="domain" description="BAR" evidence="8">
    <location>
        <begin position="29"/>
        <end position="245"/>
    </location>
</feature>
<dbReference type="PROSITE" id="PS51021">
    <property type="entry name" value="BAR"/>
    <property type="match status" value="1"/>
</dbReference>
<evidence type="ECO:0000256" key="4">
    <source>
        <dbReference type="PROSITE-ProRule" id="PRU00192"/>
    </source>
</evidence>
<dbReference type="AlphaFoldDB" id="A0A7J7RMC3"/>
<dbReference type="SMART" id="SM00326">
    <property type="entry name" value="SH3"/>
    <property type="match status" value="1"/>
</dbReference>
<evidence type="ECO:0000256" key="2">
    <source>
        <dbReference type="ARBA" id="ARBA00022443"/>
    </source>
</evidence>
<dbReference type="InterPro" id="IPR001452">
    <property type="entry name" value="SH3_domain"/>
</dbReference>
<evidence type="ECO:0000256" key="1">
    <source>
        <dbReference type="ARBA" id="ARBA00004496"/>
    </source>
</evidence>
<keyword evidence="2 4" id="KW-0728">SH3 domain</keyword>
<feature type="region of interest" description="Disordered" evidence="6">
    <location>
        <begin position="248"/>
        <end position="327"/>
    </location>
</feature>
<evidence type="ECO:0000256" key="3">
    <source>
        <dbReference type="ARBA" id="ARBA00022490"/>
    </source>
</evidence>
<evidence type="ECO:0000259" key="7">
    <source>
        <dbReference type="PROSITE" id="PS50002"/>
    </source>
</evidence>
<dbReference type="PRINTS" id="PR00452">
    <property type="entry name" value="SH3DOMAIN"/>
</dbReference>
<feature type="coiled-coil region" evidence="5">
    <location>
        <begin position="157"/>
        <end position="191"/>
    </location>
</feature>
<dbReference type="Pfam" id="PF14604">
    <property type="entry name" value="SH3_9"/>
    <property type="match status" value="1"/>
</dbReference>
<dbReference type="Gene3D" id="1.20.1270.60">
    <property type="entry name" value="Arfaptin homology (AH) domain/BAR domain"/>
    <property type="match status" value="1"/>
</dbReference>
<name>A0A7J7RMC3_PIPKU</name>
<feature type="compositionally biased region" description="Low complexity" evidence="6">
    <location>
        <begin position="301"/>
        <end position="312"/>
    </location>
</feature>
<keyword evidence="3" id="KW-0963">Cytoplasm</keyword>
<keyword evidence="5" id="KW-0175">Coiled coil</keyword>
<dbReference type="PRINTS" id="PR01253">
    <property type="entry name" value="AMPHIPHYSIN2"/>
</dbReference>
<dbReference type="InterPro" id="IPR004148">
    <property type="entry name" value="BAR_dom"/>
</dbReference>
<dbReference type="InterPro" id="IPR003023">
    <property type="entry name" value="Amphiphysin_2"/>
</dbReference>
<evidence type="ECO:0000256" key="6">
    <source>
        <dbReference type="SAM" id="MobiDB-lite"/>
    </source>
</evidence>
<dbReference type="PANTHER" id="PTHR46514:SF4">
    <property type="entry name" value="MYC BOX-DEPENDENT-INTERACTING PROTEIN 1"/>
    <property type="match status" value="1"/>
</dbReference>
<evidence type="ECO:0000256" key="5">
    <source>
        <dbReference type="SAM" id="Coils"/>
    </source>
</evidence>
<comment type="caution">
    <text evidence="9">The sequence shown here is derived from an EMBL/GenBank/DDBJ whole genome shotgun (WGS) entry which is preliminary data.</text>
</comment>
<dbReference type="Proteomes" id="UP000558488">
    <property type="component" value="Unassembled WGS sequence"/>
</dbReference>
<dbReference type="SUPFAM" id="SSF103657">
    <property type="entry name" value="BAR/IMD domain-like"/>
    <property type="match status" value="1"/>
</dbReference>
<dbReference type="SUPFAM" id="SSF50044">
    <property type="entry name" value="SH3-domain"/>
    <property type="match status" value="1"/>
</dbReference>
<dbReference type="Pfam" id="PF03114">
    <property type="entry name" value="BAR"/>
    <property type="match status" value="1"/>
</dbReference>
<dbReference type="GO" id="GO:0030100">
    <property type="term" value="P:regulation of endocytosis"/>
    <property type="evidence" value="ECO:0007669"/>
    <property type="project" value="InterPro"/>
</dbReference>
<dbReference type="FunFam" id="2.30.30.40:FF:000029">
    <property type="entry name" value="myc box-dependent-interacting protein 1 isoform X2"/>
    <property type="match status" value="1"/>
</dbReference>
<evidence type="ECO:0000313" key="10">
    <source>
        <dbReference type="Proteomes" id="UP000558488"/>
    </source>
</evidence>
<dbReference type="InterPro" id="IPR027267">
    <property type="entry name" value="AH/BAR_dom_sf"/>
</dbReference>
<dbReference type="PROSITE" id="PS50002">
    <property type="entry name" value="SH3"/>
    <property type="match status" value="1"/>
</dbReference>
<protein>
    <submittedName>
        <fullName evidence="9">Bridging integrator 1</fullName>
    </submittedName>
</protein>
<dbReference type="SMART" id="SM00721">
    <property type="entry name" value="BAR"/>
    <property type="match status" value="1"/>
</dbReference>
<organism evidence="9 10">
    <name type="scientific">Pipistrellus kuhlii</name>
    <name type="common">Kuhl's pipistrelle</name>
    <dbReference type="NCBI Taxonomy" id="59472"/>
    <lineage>
        <taxon>Eukaryota</taxon>
        <taxon>Metazoa</taxon>
        <taxon>Chordata</taxon>
        <taxon>Craniata</taxon>
        <taxon>Vertebrata</taxon>
        <taxon>Euteleostomi</taxon>
        <taxon>Mammalia</taxon>
        <taxon>Eutheria</taxon>
        <taxon>Laurasiatheria</taxon>
        <taxon>Chiroptera</taxon>
        <taxon>Yangochiroptera</taxon>
        <taxon>Vespertilionidae</taxon>
        <taxon>Pipistrellus</taxon>
    </lineage>
</organism>
<dbReference type="CDD" id="cd07611">
    <property type="entry name" value="BAR_Amphiphysin_I_II"/>
    <property type="match status" value="1"/>
</dbReference>
<dbReference type="GO" id="GO:0008021">
    <property type="term" value="C:synaptic vesicle"/>
    <property type="evidence" value="ECO:0007669"/>
    <property type="project" value="TreeGrafter"/>
</dbReference>
<proteinExistence type="predicted"/>
<dbReference type="PANTHER" id="PTHR46514">
    <property type="entry name" value="AMPHIPHYSIN"/>
    <property type="match status" value="1"/>
</dbReference>
<keyword evidence="10" id="KW-1185">Reference proteome</keyword>
<dbReference type="GO" id="GO:0005886">
    <property type="term" value="C:plasma membrane"/>
    <property type="evidence" value="ECO:0007669"/>
    <property type="project" value="TreeGrafter"/>
</dbReference>